<reference evidence="12 14" key="2">
    <citation type="submission" date="2016-08" db="EMBL/GenBank/DDBJ databases">
        <authorList>
            <person name="Varghese N."/>
            <person name="Submissions Spin"/>
        </authorList>
    </citation>
    <scope>NUCLEOTIDE SEQUENCE [LARGE SCALE GENOMIC DNA]</scope>
    <source>
        <strain evidence="12 14">HL-109</strain>
    </source>
</reference>
<dbReference type="EMBL" id="LJSX01000003">
    <property type="protein sequence ID" value="KPQ12198.1"/>
    <property type="molecule type" value="Genomic_DNA"/>
</dbReference>
<organism evidence="11 13">
    <name type="scientific">Saliniramus fredricksonii</name>
    <dbReference type="NCBI Taxonomy" id="1653334"/>
    <lineage>
        <taxon>Bacteria</taxon>
        <taxon>Pseudomonadati</taxon>
        <taxon>Pseudomonadota</taxon>
        <taxon>Alphaproteobacteria</taxon>
        <taxon>Hyphomicrobiales</taxon>
        <taxon>Salinarimonadaceae</taxon>
        <taxon>Saliniramus</taxon>
    </lineage>
</organism>
<dbReference type="SUPFAM" id="SSF102829">
    <property type="entry name" value="Cell division protein ZapA-like"/>
    <property type="match status" value="1"/>
</dbReference>
<dbReference type="GO" id="GO:0030428">
    <property type="term" value="C:cell septum"/>
    <property type="evidence" value="ECO:0007669"/>
    <property type="project" value="TreeGrafter"/>
</dbReference>
<dbReference type="Pfam" id="PF05164">
    <property type="entry name" value="ZapA"/>
    <property type="match status" value="1"/>
</dbReference>
<evidence type="ECO:0000256" key="7">
    <source>
        <dbReference type="ARBA" id="ARBA00024910"/>
    </source>
</evidence>
<dbReference type="OrthoDB" id="9797575at2"/>
<evidence type="ECO:0000313" key="12">
    <source>
        <dbReference type="EMBL" id="SCC78853.1"/>
    </source>
</evidence>
<evidence type="ECO:0000256" key="10">
    <source>
        <dbReference type="SAM" id="MobiDB-lite"/>
    </source>
</evidence>
<dbReference type="PANTHER" id="PTHR34981:SF1">
    <property type="entry name" value="CELL DIVISION PROTEIN ZAPA"/>
    <property type="match status" value="1"/>
</dbReference>
<gene>
    <name evidence="11" type="primary">zapA</name>
    <name evidence="12" type="ORF">GA0071312_0530</name>
    <name evidence="11" type="ORF">HLUCCO17_03270</name>
</gene>
<dbReference type="GO" id="GO:0043093">
    <property type="term" value="P:FtsZ-dependent cytokinesis"/>
    <property type="evidence" value="ECO:0007669"/>
    <property type="project" value="TreeGrafter"/>
</dbReference>
<comment type="function">
    <text evidence="7">Activator of cell division through the inhibition of FtsZ GTPase activity, therefore promoting FtsZ assembly into bundles of protofilaments necessary for the formation of the division Z ring. It is recruited early at mid-cell but it is not essential for cell division.</text>
</comment>
<evidence type="ECO:0000256" key="8">
    <source>
        <dbReference type="ARBA" id="ARBA00026068"/>
    </source>
</evidence>
<dbReference type="EMBL" id="FMBM01000001">
    <property type="protein sequence ID" value="SCC78853.1"/>
    <property type="molecule type" value="Genomic_DNA"/>
</dbReference>
<keyword evidence="6" id="KW-0131">Cell cycle</keyword>
<keyword evidence="14" id="KW-1185">Reference proteome</keyword>
<evidence type="ECO:0000313" key="13">
    <source>
        <dbReference type="Proteomes" id="UP000050497"/>
    </source>
</evidence>
<feature type="region of interest" description="Disordered" evidence="10">
    <location>
        <begin position="120"/>
        <end position="162"/>
    </location>
</feature>
<dbReference type="GO" id="GO:0000921">
    <property type="term" value="P:septin ring assembly"/>
    <property type="evidence" value="ECO:0007669"/>
    <property type="project" value="TreeGrafter"/>
</dbReference>
<comment type="caution">
    <text evidence="11">The sequence shown here is derived from an EMBL/GenBank/DDBJ whole genome shotgun (WGS) entry which is preliminary data.</text>
</comment>
<comment type="subcellular location">
    <subcellularLocation>
        <location evidence="1">Cytoplasm</location>
    </subcellularLocation>
</comment>
<evidence type="ECO:0000256" key="2">
    <source>
        <dbReference type="ARBA" id="ARBA00015195"/>
    </source>
</evidence>
<dbReference type="InterPro" id="IPR007838">
    <property type="entry name" value="Cell_div_ZapA-like"/>
</dbReference>
<dbReference type="RefSeq" id="WP_074443501.1">
    <property type="nucleotide sequence ID" value="NZ_FMBM01000001.1"/>
</dbReference>
<dbReference type="Gene3D" id="3.30.160.880">
    <property type="entry name" value="Cell division protein ZapA protomer, N-terminal domain"/>
    <property type="match status" value="1"/>
</dbReference>
<keyword evidence="3" id="KW-0963">Cytoplasm</keyword>
<keyword evidence="4 11" id="KW-0132">Cell division</keyword>
<dbReference type="PATRIC" id="fig|1653334.4.peg.3257"/>
<dbReference type="Proteomes" id="UP000050497">
    <property type="component" value="Unassembled WGS sequence"/>
</dbReference>
<evidence type="ECO:0000313" key="11">
    <source>
        <dbReference type="EMBL" id="KPQ12198.1"/>
    </source>
</evidence>
<evidence type="ECO:0000256" key="5">
    <source>
        <dbReference type="ARBA" id="ARBA00023210"/>
    </source>
</evidence>
<proteinExistence type="predicted"/>
<accession>A0A0P7Y5B3</accession>
<dbReference type="STRING" id="1653334.GA0071312_0530"/>
<evidence type="ECO:0000313" key="14">
    <source>
        <dbReference type="Proteomes" id="UP000182800"/>
    </source>
</evidence>
<dbReference type="GO" id="GO:0000917">
    <property type="term" value="P:division septum assembly"/>
    <property type="evidence" value="ECO:0007669"/>
    <property type="project" value="UniProtKB-KW"/>
</dbReference>
<evidence type="ECO:0000256" key="4">
    <source>
        <dbReference type="ARBA" id="ARBA00022618"/>
    </source>
</evidence>
<evidence type="ECO:0000256" key="6">
    <source>
        <dbReference type="ARBA" id="ARBA00023306"/>
    </source>
</evidence>
<evidence type="ECO:0000256" key="3">
    <source>
        <dbReference type="ARBA" id="ARBA00022490"/>
    </source>
</evidence>
<reference evidence="11 13" key="1">
    <citation type="submission" date="2015-09" db="EMBL/GenBank/DDBJ databases">
        <title>Identification and resolution of microdiversity through metagenomic sequencing of parallel consortia.</title>
        <authorList>
            <person name="Nelson W.C."/>
            <person name="Romine M.F."/>
            <person name="Lindemann S.R."/>
        </authorList>
    </citation>
    <scope>NUCLEOTIDE SEQUENCE [LARGE SCALE GENOMIC DNA]</scope>
    <source>
        <strain evidence="11">HL-109</strain>
    </source>
</reference>
<dbReference type="GO" id="GO:0005829">
    <property type="term" value="C:cytosol"/>
    <property type="evidence" value="ECO:0007669"/>
    <property type="project" value="TreeGrafter"/>
</dbReference>
<keyword evidence="5" id="KW-0717">Septation</keyword>
<dbReference type="PANTHER" id="PTHR34981">
    <property type="entry name" value="CELL DIVISION PROTEIN ZAPA"/>
    <property type="match status" value="1"/>
</dbReference>
<dbReference type="InterPro" id="IPR036192">
    <property type="entry name" value="Cell_div_ZapA-like_sf"/>
</dbReference>
<evidence type="ECO:0000256" key="1">
    <source>
        <dbReference type="ARBA" id="ARBA00004496"/>
    </source>
</evidence>
<sequence length="162" mass="17033">MPQVTVNIAGKSYRMACADGEETHLDGLARLLDGRIAQMREAFGEIGDMRLQVMAALTLADELGEARSRTARLEAEIAELKGIVANGDARAHDSEARLAGAILEASARIERLARSLNAASSAAMPGQNSLPGKGVPGKELSGKEQVSRNQDDSGGYDDSEPG</sequence>
<feature type="compositionally biased region" description="Basic and acidic residues" evidence="10">
    <location>
        <begin position="140"/>
        <end position="151"/>
    </location>
</feature>
<name>A0A0P7Y5B3_9HYPH</name>
<comment type="subunit">
    <text evidence="8">Homodimer. Interacts with FtsZ.</text>
</comment>
<dbReference type="AlphaFoldDB" id="A0A0P7Y5B3"/>
<protein>
    <recommendedName>
        <fullName evidence="2">Cell division protein ZapA</fullName>
    </recommendedName>
    <alternativeName>
        <fullName evidence="9">Z ring-associated protein ZapA</fullName>
    </alternativeName>
</protein>
<evidence type="ECO:0000256" key="9">
    <source>
        <dbReference type="ARBA" id="ARBA00033158"/>
    </source>
</evidence>
<dbReference type="Proteomes" id="UP000182800">
    <property type="component" value="Unassembled WGS sequence"/>
</dbReference>
<dbReference type="InterPro" id="IPR042233">
    <property type="entry name" value="Cell_div_ZapA_N"/>
</dbReference>
<dbReference type="GO" id="GO:0032153">
    <property type="term" value="C:cell division site"/>
    <property type="evidence" value="ECO:0007669"/>
    <property type="project" value="TreeGrafter"/>
</dbReference>